<evidence type="ECO:0000256" key="5">
    <source>
        <dbReference type="SAM" id="MobiDB-lite"/>
    </source>
</evidence>
<gene>
    <name evidence="8" type="ORF">HK100_000337</name>
</gene>
<dbReference type="GO" id="GO:0031431">
    <property type="term" value="C:Dbf4-dependent protein kinase complex"/>
    <property type="evidence" value="ECO:0007669"/>
    <property type="project" value="TreeGrafter"/>
</dbReference>
<keyword evidence="3" id="KW-0862">Zinc</keyword>
<evidence type="ECO:0000313" key="8">
    <source>
        <dbReference type="EMBL" id="KAJ3119391.1"/>
    </source>
</evidence>
<dbReference type="GO" id="GO:0008270">
    <property type="term" value="F:zinc ion binding"/>
    <property type="evidence" value="ECO:0007669"/>
    <property type="project" value="UniProtKB-KW"/>
</dbReference>
<keyword evidence="2 4" id="KW-0863">Zinc-finger</keyword>
<dbReference type="GO" id="GO:0010571">
    <property type="term" value="P:positive regulation of nuclear cell cycle DNA replication"/>
    <property type="evidence" value="ECO:0007669"/>
    <property type="project" value="TreeGrafter"/>
</dbReference>
<keyword evidence="9" id="KW-1185">Reference proteome</keyword>
<evidence type="ECO:0008006" key="10">
    <source>
        <dbReference type="Google" id="ProtNLM"/>
    </source>
</evidence>
<dbReference type="GO" id="GO:0003676">
    <property type="term" value="F:nucleic acid binding"/>
    <property type="evidence" value="ECO:0007669"/>
    <property type="project" value="InterPro"/>
</dbReference>
<dbReference type="PROSITE" id="PS50157">
    <property type="entry name" value="ZINC_FINGER_C2H2_2"/>
    <property type="match status" value="1"/>
</dbReference>
<dbReference type="Gene3D" id="3.50.4.10">
    <property type="entry name" value="Hepatocyte Growth Factor"/>
    <property type="match status" value="1"/>
</dbReference>
<comment type="caution">
    <text evidence="8">The sequence shown here is derived from an EMBL/GenBank/DDBJ whole genome shotgun (WGS) entry which is preliminary data.</text>
</comment>
<feature type="domain" description="DBF4-type" evidence="7">
    <location>
        <begin position="487"/>
        <end position="536"/>
    </location>
</feature>
<evidence type="ECO:0000256" key="2">
    <source>
        <dbReference type="ARBA" id="ARBA00022771"/>
    </source>
</evidence>
<dbReference type="InterPro" id="IPR036908">
    <property type="entry name" value="RlpA-like_sf"/>
</dbReference>
<dbReference type="CDD" id="cd22191">
    <property type="entry name" value="DPBB_RlpA_EXP_N-like"/>
    <property type="match status" value="1"/>
</dbReference>
<evidence type="ECO:0000259" key="7">
    <source>
        <dbReference type="PROSITE" id="PS51265"/>
    </source>
</evidence>
<evidence type="ECO:0000256" key="4">
    <source>
        <dbReference type="PROSITE-ProRule" id="PRU00600"/>
    </source>
</evidence>
<dbReference type="PROSITE" id="PS51265">
    <property type="entry name" value="ZF_DBF4"/>
    <property type="match status" value="1"/>
</dbReference>
<dbReference type="Gene3D" id="2.40.40.10">
    <property type="entry name" value="RlpA-like domain"/>
    <property type="match status" value="1"/>
</dbReference>
<accession>A0AAD5T1A2</accession>
<reference evidence="8" key="1">
    <citation type="submission" date="2020-05" db="EMBL/GenBank/DDBJ databases">
        <title>Phylogenomic resolution of chytrid fungi.</title>
        <authorList>
            <person name="Stajich J.E."/>
            <person name="Amses K."/>
            <person name="Simmons R."/>
            <person name="Seto K."/>
            <person name="Myers J."/>
            <person name="Bonds A."/>
            <person name="Quandt C.A."/>
            <person name="Barry K."/>
            <person name="Liu P."/>
            <person name="Grigoriev I."/>
            <person name="Longcore J.E."/>
            <person name="James T.Y."/>
        </authorList>
    </citation>
    <scope>NUCLEOTIDE SEQUENCE</scope>
    <source>
        <strain evidence="8">JEL0513</strain>
    </source>
</reference>
<evidence type="ECO:0000256" key="3">
    <source>
        <dbReference type="ARBA" id="ARBA00022833"/>
    </source>
</evidence>
<organism evidence="8 9">
    <name type="scientific">Physocladia obscura</name>
    <dbReference type="NCBI Taxonomy" id="109957"/>
    <lineage>
        <taxon>Eukaryota</taxon>
        <taxon>Fungi</taxon>
        <taxon>Fungi incertae sedis</taxon>
        <taxon>Chytridiomycota</taxon>
        <taxon>Chytridiomycota incertae sedis</taxon>
        <taxon>Chytridiomycetes</taxon>
        <taxon>Chytridiales</taxon>
        <taxon>Chytriomycetaceae</taxon>
        <taxon>Physocladia</taxon>
    </lineage>
</organism>
<dbReference type="PROSITE" id="PS00028">
    <property type="entry name" value="ZINC_FINGER_C2H2_1"/>
    <property type="match status" value="2"/>
</dbReference>
<proteinExistence type="predicted"/>
<dbReference type="InterPro" id="IPR038545">
    <property type="entry name" value="Znf_DBF_sf"/>
</dbReference>
<feature type="region of interest" description="Disordered" evidence="5">
    <location>
        <begin position="763"/>
        <end position="790"/>
    </location>
</feature>
<dbReference type="EMBL" id="JADGJH010001065">
    <property type="protein sequence ID" value="KAJ3119391.1"/>
    <property type="molecule type" value="Genomic_DNA"/>
</dbReference>
<feature type="domain" description="C2H2-type" evidence="6">
    <location>
        <begin position="1005"/>
        <end position="1035"/>
    </location>
</feature>
<name>A0AAD5T1A2_9FUNG</name>
<dbReference type="Gene3D" id="6.10.250.3410">
    <property type="entry name" value="DBF zinc finger"/>
    <property type="match status" value="1"/>
</dbReference>
<keyword evidence="1" id="KW-0479">Metal-binding</keyword>
<feature type="region of interest" description="Disordered" evidence="5">
    <location>
        <begin position="339"/>
        <end position="381"/>
    </location>
</feature>
<dbReference type="Pfam" id="PF07535">
    <property type="entry name" value="zf-DBF"/>
    <property type="match status" value="1"/>
</dbReference>
<evidence type="ECO:0000259" key="6">
    <source>
        <dbReference type="PROSITE" id="PS50157"/>
    </source>
</evidence>
<dbReference type="Proteomes" id="UP001211907">
    <property type="component" value="Unassembled WGS sequence"/>
</dbReference>
<dbReference type="SMART" id="SM00586">
    <property type="entry name" value="ZnF_DBF"/>
    <property type="match status" value="1"/>
</dbReference>
<feature type="region of interest" description="Disordered" evidence="5">
    <location>
        <begin position="612"/>
        <end position="633"/>
    </location>
</feature>
<sequence>MHNQNNTGLSKPITNAKTNANTTRTVLIRNHFASASASIAAKSALHLSVAPAANPLFPPNKQTSTAATASATTRSLSSNIRTGLIRTISAGNLKATDAKPPRVPRPSVPNVVPKASQHTLTPPQYSDISRKEFRSFVFYFEGIKAASKKSYEQIVIELNASMAFLFKKDSVTHLVISDAALLVEPDPNARASTLTSTAKSEIATGILFARKWNFAIWPESEFLYHTSRLRKPAPTKNLQTVYNAEKAAIKSVATGASLNLAGFRPLKGLYILVEDLQQQYRTIGWKDFNPEVNTAVNGDGESVVDSLAPIYPILYLEGKGKKFVGNAFTKADAMNQNIGVGNVGNGDNLIGESDEESDDEEDDEEEGEGGTDVVEGDNDTNEDMIMGEKMHEQVENIPESGYQLTVSAASGINNTTSMRPQQDPLAMNKYLSGLINRTYPRNGPTTAATQNNIAKVENIVECVKQGRGIIKQKTKAQKRSGPKGKDFYFRPGYCENCAEKYDSFIKHVASARHQQWATENTNFGIIDKFLSTVHREVSQIPRPLKRLHKSIKTTTAKSSKMEDIATAKATAHTFVDLKLSPINNPCQQNGNVTEISPNNIPSIQEIIKEQNNDENGDSNEPEPENENESELATETKYEYEDSILQTPISKPMTKLYSIKMNHSSNQSNKLKNSDANNVNKPRYAEFTTTEVILPSAAMDAWGSNDYEIDAAENDMHKNADRTAENAVLCVEKNRQEEIVVFDEKAIDKAHQIAVALLISEGESEKTEHDKSMFGGNDTQNEPDASHQDIGHQSSTTFIVVDETSSQETVPMECEENSFAAHPAEDLGQDTETIVLASTDVEMQKNFATEDTPLVTVVTTTTDEQVQKTLAHTHEENTLELMDCDTLLSVSTITLDESSRAFEANVVAGQAPEQFSTPRPKKDSKASQLTVCNPSRTGFRSLKPTENPFYVEPIPSVPTPSTRNRQSTPTWDYLLGWLVCPIHGCSKEFYTQAEVRNHIKTNHYVFACPESQCLDMFPNISMLGNHIRDTHPGRHTAPIKLRCKIETCQELDDNESLEYLVMHLRESHGIVMCDLDGNLFKSQLGLKKHLKAFHGIYGNALYLWNCPDSALAFSSYSLGISFQSGNNGAVMWSMACDWSGGDIANVLDTGANCGLDCVNYSGCTHFSWTEYNGGTCWLKNSNVGAAISSSQTNAMCGYVTGSGSTSPANILISGSGSGTYYYDITGRTCNGAPPYPEDNGYTFCEPDSGYETLTQRGDNYIVALALDQMQANKAGLCGKQVIVKYNGNVVPGNFVVWDACQACTGGVRLDFSVTALLSINSNACQLGVVPGVSWEVTTTQVIPYVP</sequence>
<feature type="compositionally biased region" description="Acidic residues" evidence="5">
    <location>
        <begin position="352"/>
        <end position="381"/>
    </location>
</feature>
<dbReference type="GO" id="GO:1901987">
    <property type="term" value="P:regulation of cell cycle phase transition"/>
    <property type="evidence" value="ECO:0007669"/>
    <property type="project" value="TreeGrafter"/>
</dbReference>
<protein>
    <recommendedName>
        <fullName evidence="10">C2H2-type domain-containing protein</fullName>
    </recommendedName>
</protein>
<feature type="compositionally biased region" description="Low complexity" evidence="5">
    <location>
        <begin position="339"/>
        <end position="351"/>
    </location>
</feature>
<feature type="compositionally biased region" description="Acidic residues" evidence="5">
    <location>
        <begin position="612"/>
        <end position="631"/>
    </location>
</feature>
<dbReference type="PANTHER" id="PTHR15375:SF26">
    <property type="entry name" value="PROTEIN CHIFFON"/>
    <property type="match status" value="1"/>
</dbReference>
<dbReference type="FunFam" id="6.10.250.3410:FF:000001">
    <property type="entry name" value="Protein DBF4 homolog A"/>
    <property type="match status" value="1"/>
</dbReference>
<dbReference type="InterPro" id="IPR013087">
    <property type="entry name" value="Znf_C2H2_type"/>
</dbReference>
<dbReference type="InterPro" id="IPR006572">
    <property type="entry name" value="Znf_DBF"/>
</dbReference>
<evidence type="ECO:0000256" key="1">
    <source>
        <dbReference type="ARBA" id="ARBA00022723"/>
    </source>
</evidence>
<dbReference type="PANTHER" id="PTHR15375">
    <property type="entry name" value="ACTIVATOR OF S-PHASE KINASE-RELATED"/>
    <property type="match status" value="1"/>
</dbReference>
<dbReference type="InterPro" id="IPR051590">
    <property type="entry name" value="Replication_Regulatory_Kinase"/>
</dbReference>
<evidence type="ECO:0000313" key="9">
    <source>
        <dbReference type="Proteomes" id="UP001211907"/>
    </source>
</evidence>
<dbReference type="SMART" id="SM00355">
    <property type="entry name" value="ZnF_C2H2"/>
    <property type="match status" value="4"/>
</dbReference>
<dbReference type="GO" id="GO:0043539">
    <property type="term" value="F:protein serine/threonine kinase activator activity"/>
    <property type="evidence" value="ECO:0007669"/>
    <property type="project" value="TreeGrafter"/>
</dbReference>
<feature type="region of interest" description="Disordered" evidence="5">
    <location>
        <begin position="95"/>
        <end position="124"/>
    </location>
</feature>